<protein>
    <submittedName>
        <fullName evidence="8">Serine/threonine-protein kinase</fullName>
    </submittedName>
</protein>
<comment type="subcellular location">
    <subcellularLocation>
        <location evidence="1">Membrane</location>
        <topology evidence="1">Single-pass type I membrane protein</topology>
    </subcellularLocation>
</comment>
<dbReference type="Proteomes" id="UP000265520">
    <property type="component" value="Unassembled WGS sequence"/>
</dbReference>
<evidence type="ECO:0000256" key="7">
    <source>
        <dbReference type="ARBA" id="ARBA00023180"/>
    </source>
</evidence>
<dbReference type="SUPFAM" id="SSF52047">
    <property type="entry name" value="RNI-like"/>
    <property type="match status" value="1"/>
</dbReference>
<dbReference type="PANTHER" id="PTHR48063:SF29">
    <property type="entry name" value="LRR RECEPTOR-LIKE KINASE FAMILY PROTEIN"/>
    <property type="match status" value="1"/>
</dbReference>
<dbReference type="InterPro" id="IPR032675">
    <property type="entry name" value="LRR_dom_sf"/>
</dbReference>
<keyword evidence="7" id="KW-0325">Glycoprotein</keyword>
<keyword evidence="2" id="KW-0812">Transmembrane</keyword>
<dbReference type="Pfam" id="PF00560">
    <property type="entry name" value="LRR_1"/>
    <property type="match status" value="2"/>
</dbReference>
<dbReference type="GO" id="GO:0016020">
    <property type="term" value="C:membrane"/>
    <property type="evidence" value="ECO:0007669"/>
    <property type="project" value="UniProtKB-SubCell"/>
</dbReference>
<evidence type="ECO:0000256" key="3">
    <source>
        <dbReference type="ARBA" id="ARBA00022729"/>
    </source>
</evidence>
<evidence type="ECO:0000256" key="5">
    <source>
        <dbReference type="ARBA" id="ARBA00023136"/>
    </source>
</evidence>
<dbReference type="Pfam" id="PF13516">
    <property type="entry name" value="LRR_6"/>
    <property type="match status" value="1"/>
</dbReference>
<dbReference type="InterPro" id="IPR001611">
    <property type="entry name" value="Leu-rich_rpt"/>
</dbReference>
<keyword evidence="3" id="KW-0732">Signal</keyword>
<reference evidence="8 9" key="1">
    <citation type="journal article" date="2018" name="Front. Plant Sci.">
        <title>Red Clover (Trifolium pratense) and Zigzag Clover (T. medium) - A Picture of Genomic Similarities and Differences.</title>
        <authorList>
            <person name="Dluhosova J."/>
            <person name="Istvanek J."/>
            <person name="Nedelnik J."/>
            <person name="Repkova J."/>
        </authorList>
    </citation>
    <scope>NUCLEOTIDE SEQUENCE [LARGE SCALE GENOMIC DNA]</scope>
    <source>
        <strain evidence="9">cv. 10/8</strain>
        <tissue evidence="8">Leaf</tissue>
    </source>
</reference>
<keyword evidence="8" id="KW-0808">Transferase</keyword>
<name>A0A392R9M3_9FABA</name>
<accession>A0A392R9M3</accession>
<dbReference type="GO" id="GO:0016301">
    <property type="term" value="F:kinase activity"/>
    <property type="evidence" value="ECO:0007669"/>
    <property type="project" value="UniProtKB-KW"/>
</dbReference>
<keyword evidence="9" id="KW-1185">Reference proteome</keyword>
<sequence>MHGRQKLCKLEVLDLKLNDLTGDITEIIDALSCSNQSLRFLYLSYNQLTGKLPHSLGEFISLVDLDLYIFPENSHTGVSGPIPTSIGNLSNLESLNLGNNMMNWTIPESI</sequence>
<keyword evidence="8" id="KW-0418">Kinase</keyword>
<proteinExistence type="predicted"/>
<evidence type="ECO:0000256" key="4">
    <source>
        <dbReference type="ARBA" id="ARBA00022989"/>
    </source>
</evidence>
<keyword evidence="4" id="KW-1133">Transmembrane helix</keyword>
<dbReference type="InterPro" id="IPR046956">
    <property type="entry name" value="RLP23-like"/>
</dbReference>
<organism evidence="8 9">
    <name type="scientific">Trifolium medium</name>
    <dbReference type="NCBI Taxonomy" id="97028"/>
    <lineage>
        <taxon>Eukaryota</taxon>
        <taxon>Viridiplantae</taxon>
        <taxon>Streptophyta</taxon>
        <taxon>Embryophyta</taxon>
        <taxon>Tracheophyta</taxon>
        <taxon>Spermatophyta</taxon>
        <taxon>Magnoliopsida</taxon>
        <taxon>eudicotyledons</taxon>
        <taxon>Gunneridae</taxon>
        <taxon>Pentapetalae</taxon>
        <taxon>rosids</taxon>
        <taxon>fabids</taxon>
        <taxon>Fabales</taxon>
        <taxon>Fabaceae</taxon>
        <taxon>Papilionoideae</taxon>
        <taxon>50 kb inversion clade</taxon>
        <taxon>NPAAA clade</taxon>
        <taxon>Hologalegina</taxon>
        <taxon>IRL clade</taxon>
        <taxon>Trifolieae</taxon>
        <taxon>Trifolium</taxon>
    </lineage>
</organism>
<evidence type="ECO:0000313" key="8">
    <source>
        <dbReference type="EMBL" id="MCI32265.1"/>
    </source>
</evidence>
<dbReference type="PANTHER" id="PTHR48063">
    <property type="entry name" value="LRR RECEPTOR-LIKE KINASE"/>
    <property type="match status" value="1"/>
</dbReference>
<evidence type="ECO:0000256" key="2">
    <source>
        <dbReference type="ARBA" id="ARBA00022692"/>
    </source>
</evidence>
<dbReference type="EMBL" id="LXQA010193993">
    <property type="protein sequence ID" value="MCI32265.1"/>
    <property type="molecule type" value="Genomic_DNA"/>
</dbReference>
<feature type="non-terminal residue" evidence="8">
    <location>
        <position position="110"/>
    </location>
</feature>
<evidence type="ECO:0000256" key="6">
    <source>
        <dbReference type="ARBA" id="ARBA00023170"/>
    </source>
</evidence>
<evidence type="ECO:0000256" key="1">
    <source>
        <dbReference type="ARBA" id="ARBA00004479"/>
    </source>
</evidence>
<comment type="caution">
    <text evidence="8">The sequence shown here is derived from an EMBL/GenBank/DDBJ whole genome shotgun (WGS) entry which is preliminary data.</text>
</comment>
<evidence type="ECO:0000313" key="9">
    <source>
        <dbReference type="Proteomes" id="UP000265520"/>
    </source>
</evidence>
<keyword evidence="6" id="KW-0675">Receptor</keyword>
<dbReference type="AlphaFoldDB" id="A0A392R9M3"/>
<keyword evidence="5" id="KW-0472">Membrane</keyword>
<dbReference type="Gene3D" id="3.80.10.10">
    <property type="entry name" value="Ribonuclease Inhibitor"/>
    <property type="match status" value="1"/>
</dbReference>